<feature type="region of interest" description="Disordered" evidence="4">
    <location>
        <begin position="56"/>
        <end position="79"/>
    </location>
</feature>
<feature type="compositionally biased region" description="Low complexity" evidence="4">
    <location>
        <begin position="65"/>
        <end position="78"/>
    </location>
</feature>
<evidence type="ECO:0000256" key="2">
    <source>
        <dbReference type="ARBA" id="ARBA00022801"/>
    </source>
</evidence>
<comment type="caution">
    <text evidence="5">The sequence shown here is derived from an EMBL/GenBank/DDBJ whole genome shotgun (WGS) entry which is preliminary data.</text>
</comment>
<reference evidence="5" key="1">
    <citation type="journal article" date="2020" name="New Phytol.">
        <title>Comparative genomics reveals dynamic genome evolution in host specialist ectomycorrhizal fungi.</title>
        <authorList>
            <person name="Lofgren L.A."/>
            <person name="Nguyen N.H."/>
            <person name="Vilgalys R."/>
            <person name="Ruytinx J."/>
            <person name="Liao H.L."/>
            <person name="Branco S."/>
            <person name="Kuo A."/>
            <person name="LaButti K."/>
            <person name="Lipzen A."/>
            <person name="Andreopoulos W."/>
            <person name="Pangilinan J."/>
            <person name="Riley R."/>
            <person name="Hundley H."/>
            <person name="Na H."/>
            <person name="Barry K."/>
            <person name="Grigoriev I.V."/>
            <person name="Stajich J.E."/>
            <person name="Kennedy P.G."/>
        </authorList>
    </citation>
    <scope>NUCLEOTIDE SEQUENCE</scope>
    <source>
        <strain evidence="5">FC423</strain>
    </source>
</reference>
<dbReference type="PANTHER" id="PTHR10363">
    <property type="entry name" value="BLEOMYCIN HYDROLASE"/>
    <property type="match status" value="1"/>
</dbReference>
<sequence>MPNRPIIIPTKDLVWLTTPSCLHCNPRQVFRVFWARLYLRFMPKFRAPYTRHLHSDRSTRIRPQSSASPTAGSSPSATDGSISLPNCLLFWDKLNKSNYHLELSIENADLPVDDRLVNFLAKDLSSDGGQWDMAVNLLETCGLVPQPIYPRDYQHPSEVEAPRACSDSSRALFIAEGRSQRLAGIGSLERKEELMQEVYTIMSASLGVPPKPDATFTWEYYTEDGKYAKWEGTPQFYEAFTAIFVCSFIYAHGNSTPIAASRWRERCACGTSNVIVFF</sequence>
<protein>
    <submittedName>
        <fullName evidence="5">Peptidase C1-like family-domain-containing protein</fullName>
    </submittedName>
</protein>
<dbReference type="GO" id="GO:0070005">
    <property type="term" value="F:cysteine-type aminopeptidase activity"/>
    <property type="evidence" value="ECO:0007669"/>
    <property type="project" value="InterPro"/>
</dbReference>
<keyword evidence="6" id="KW-1185">Reference proteome</keyword>
<name>A0A9P7FL23_9AGAM</name>
<evidence type="ECO:0000313" key="5">
    <source>
        <dbReference type="EMBL" id="KAG2119533.1"/>
    </source>
</evidence>
<evidence type="ECO:0000256" key="3">
    <source>
        <dbReference type="ARBA" id="ARBA00022807"/>
    </source>
</evidence>
<dbReference type="PANTHER" id="PTHR10363:SF2">
    <property type="entry name" value="BLEOMYCIN HYDROLASE"/>
    <property type="match status" value="1"/>
</dbReference>
<dbReference type="AlphaFoldDB" id="A0A9P7FL23"/>
<accession>A0A9P7FL23</accession>
<evidence type="ECO:0000256" key="4">
    <source>
        <dbReference type="SAM" id="MobiDB-lite"/>
    </source>
</evidence>
<dbReference type="GO" id="GO:0006508">
    <property type="term" value="P:proteolysis"/>
    <property type="evidence" value="ECO:0007669"/>
    <property type="project" value="UniProtKB-KW"/>
</dbReference>
<dbReference type="InterPro" id="IPR038765">
    <property type="entry name" value="Papain-like_cys_pep_sf"/>
</dbReference>
<dbReference type="Gene3D" id="3.90.70.10">
    <property type="entry name" value="Cysteine proteinases"/>
    <property type="match status" value="1"/>
</dbReference>
<evidence type="ECO:0000313" key="6">
    <source>
        <dbReference type="Proteomes" id="UP000823399"/>
    </source>
</evidence>
<organism evidence="5 6">
    <name type="scientific">Suillus discolor</name>
    <dbReference type="NCBI Taxonomy" id="1912936"/>
    <lineage>
        <taxon>Eukaryota</taxon>
        <taxon>Fungi</taxon>
        <taxon>Dikarya</taxon>
        <taxon>Basidiomycota</taxon>
        <taxon>Agaricomycotina</taxon>
        <taxon>Agaricomycetes</taxon>
        <taxon>Agaricomycetidae</taxon>
        <taxon>Boletales</taxon>
        <taxon>Suillineae</taxon>
        <taxon>Suillaceae</taxon>
        <taxon>Suillus</taxon>
    </lineage>
</organism>
<dbReference type="GeneID" id="64706064"/>
<proteinExistence type="predicted"/>
<dbReference type="RefSeq" id="XP_041299359.1">
    <property type="nucleotide sequence ID" value="XM_041443805.1"/>
</dbReference>
<keyword evidence="1" id="KW-0645">Protease</keyword>
<dbReference type="GO" id="GO:0005737">
    <property type="term" value="C:cytoplasm"/>
    <property type="evidence" value="ECO:0007669"/>
    <property type="project" value="TreeGrafter"/>
</dbReference>
<evidence type="ECO:0000256" key="1">
    <source>
        <dbReference type="ARBA" id="ARBA00022670"/>
    </source>
</evidence>
<dbReference type="EMBL" id="JABBWM010000002">
    <property type="protein sequence ID" value="KAG2119533.1"/>
    <property type="molecule type" value="Genomic_DNA"/>
</dbReference>
<dbReference type="InterPro" id="IPR004134">
    <property type="entry name" value="Peptidase_C1B"/>
</dbReference>
<keyword evidence="2" id="KW-0378">Hydrolase</keyword>
<gene>
    <name evidence="5" type="ORF">F5147DRAFT_832254</name>
</gene>
<dbReference type="OrthoDB" id="2666448at2759"/>
<keyword evidence="3" id="KW-0788">Thiol protease</keyword>
<dbReference type="GO" id="GO:0043418">
    <property type="term" value="P:homocysteine catabolic process"/>
    <property type="evidence" value="ECO:0007669"/>
    <property type="project" value="TreeGrafter"/>
</dbReference>
<dbReference type="Proteomes" id="UP000823399">
    <property type="component" value="Unassembled WGS sequence"/>
</dbReference>
<dbReference type="Pfam" id="PF03051">
    <property type="entry name" value="Peptidase_C1_2"/>
    <property type="match status" value="1"/>
</dbReference>
<dbReference type="GO" id="GO:0009636">
    <property type="term" value="P:response to toxic substance"/>
    <property type="evidence" value="ECO:0007669"/>
    <property type="project" value="TreeGrafter"/>
</dbReference>
<dbReference type="SUPFAM" id="SSF54001">
    <property type="entry name" value="Cysteine proteinases"/>
    <property type="match status" value="1"/>
</dbReference>